<feature type="coiled-coil region" evidence="3">
    <location>
        <begin position="57"/>
        <end position="91"/>
    </location>
</feature>
<accession>A0AAD9G928</accession>
<organism evidence="4 5">
    <name type="scientific">Babesia divergens</name>
    <dbReference type="NCBI Taxonomy" id="32595"/>
    <lineage>
        <taxon>Eukaryota</taxon>
        <taxon>Sar</taxon>
        <taxon>Alveolata</taxon>
        <taxon>Apicomplexa</taxon>
        <taxon>Aconoidasida</taxon>
        <taxon>Piroplasmida</taxon>
        <taxon>Babesiidae</taxon>
        <taxon>Babesia</taxon>
    </lineage>
</organism>
<proteinExistence type="inferred from homology"/>
<keyword evidence="2" id="KW-0143">Chaperone</keyword>
<dbReference type="GO" id="GO:0006457">
    <property type="term" value="P:protein folding"/>
    <property type="evidence" value="ECO:0007669"/>
    <property type="project" value="InterPro"/>
</dbReference>
<dbReference type="GO" id="GO:0016272">
    <property type="term" value="C:prefoldin complex"/>
    <property type="evidence" value="ECO:0007669"/>
    <property type="project" value="InterPro"/>
</dbReference>
<evidence type="ECO:0000256" key="1">
    <source>
        <dbReference type="ARBA" id="ARBA00008045"/>
    </source>
</evidence>
<dbReference type="InterPro" id="IPR009053">
    <property type="entry name" value="Prefoldin"/>
</dbReference>
<comment type="similarity">
    <text evidence="1">Belongs to the prefoldin subunit beta family.</text>
</comment>
<dbReference type="InterPro" id="IPR027235">
    <property type="entry name" value="PFD2"/>
</dbReference>
<reference evidence="4" key="1">
    <citation type="journal article" date="2014" name="Nucleic Acids Res.">
        <title>The evolutionary dynamics of variant antigen genes in Babesia reveal a history of genomic innovation underlying host-parasite interaction.</title>
        <authorList>
            <person name="Jackson A.P."/>
            <person name="Otto T.D."/>
            <person name="Darby A."/>
            <person name="Ramaprasad A."/>
            <person name="Xia D."/>
            <person name="Echaide I.E."/>
            <person name="Farber M."/>
            <person name="Gahlot S."/>
            <person name="Gamble J."/>
            <person name="Gupta D."/>
            <person name="Gupta Y."/>
            <person name="Jackson L."/>
            <person name="Malandrin L."/>
            <person name="Malas T.B."/>
            <person name="Moussa E."/>
            <person name="Nair M."/>
            <person name="Reid A.J."/>
            <person name="Sanders M."/>
            <person name="Sharma J."/>
            <person name="Tracey A."/>
            <person name="Quail M.A."/>
            <person name="Weir W."/>
            <person name="Wastling J.M."/>
            <person name="Hall N."/>
            <person name="Willadsen P."/>
            <person name="Lingelbach K."/>
            <person name="Shiels B."/>
            <person name="Tait A."/>
            <person name="Berriman M."/>
            <person name="Allred D.R."/>
            <person name="Pain A."/>
        </authorList>
    </citation>
    <scope>NUCLEOTIDE SEQUENCE</scope>
    <source>
        <strain evidence="4">1802A</strain>
    </source>
</reference>
<feature type="coiled-coil region" evidence="3">
    <location>
        <begin position="4"/>
        <end position="31"/>
    </location>
</feature>
<dbReference type="GO" id="GO:0051082">
    <property type="term" value="F:unfolded protein binding"/>
    <property type="evidence" value="ECO:0007669"/>
    <property type="project" value="InterPro"/>
</dbReference>
<reference evidence="4" key="2">
    <citation type="submission" date="2021-05" db="EMBL/GenBank/DDBJ databases">
        <authorList>
            <person name="Pain A."/>
        </authorList>
    </citation>
    <scope>NUCLEOTIDE SEQUENCE</scope>
    <source>
        <strain evidence="4">1802A</strain>
    </source>
</reference>
<dbReference type="Pfam" id="PF01920">
    <property type="entry name" value="Prefoldin_2"/>
    <property type="match status" value="1"/>
</dbReference>
<evidence type="ECO:0000313" key="5">
    <source>
        <dbReference type="Proteomes" id="UP001195914"/>
    </source>
</evidence>
<evidence type="ECO:0000256" key="2">
    <source>
        <dbReference type="ARBA" id="ARBA00023186"/>
    </source>
</evidence>
<dbReference type="AlphaFoldDB" id="A0AAD9G928"/>
<dbReference type="Gene3D" id="1.10.287.370">
    <property type="match status" value="1"/>
</dbReference>
<gene>
    <name evidence="4" type="ORF">X943_003524</name>
</gene>
<comment type="caution">
    <text evidence="4">The sequence shown here is derived from an EMBL/GenBank/DDBJ whole genome shotgun (WGS) entry which is preliminary data.</text>
</comment>
<evidence type="ECO:0000313" key="4">
    <source>
        <dbReference type="EMBL" id="KAK1934078.1"/>
    </source>
</evidence>
<sequence length="99" mass="11329">MDGAEGKKEAYRKLEKERVRLLGQIDDLSQESAEHTLVLKTLSTLPDDRRCYRIMGRVAVERTVAEVNEVRKETEERLKFVNEEVAKLTKVLTAPLDTA</sequence>
<dbReference type="Proteomes" id="UP001195914">
    <property type="component" value="Unassembled WGS sequence"/>
</dbReference>
<protein>
    <submittedName>
        <fullName evidence="4">KE2 family protein</fullName>
    </submittedName>
</protein>
<dbReference type="PANTHER" id="PTHR13303">
    <property type="entry name" value="PREFOLDIN SUBUNIT 2"/>
    <property type="match status" value="1"/>
</dbReference>
<dbReference type="InterPro" id="IPR002777">
    <property type="entry name" value="PFD_beta-like"/>
</dbReference>
<keyword evidence="5" id="KW-1185">Reference proteome</keyword>
<dbReference type="SUPFAM" id="SSF46579">
    <property type="entry name" value="Prefoldin"/>
    <property type="match status" value="1"/>
</dbReference>
<evidence type="ECO:0000256" key="3">
    <source>
        <dbReference type="SAM" id="Coils"/>
    </source>
</evidence>
<keyword evidence="3" id="KW-0175">Coiled coil</keyword>
<name>A0AAD9G928_BABDI</name>
<dbReference type="EMBL" id="JAHBMH010000067">
    <property type="protein sequence ID" value="KAK1934078.1"/>
    <property type="molecule type" value="Genomic_DNA"/>
</dbReference>